<dbReference type="EMBL" id="QPKB01000005">
    <property type="protein sequence ID" value="RWR85623.1"/>
    <property type="molecule type" value="Genomic_DNA"/>
</dbReference>
<evidence type="ECO:0000313" key="7">
    <source>
        <dbReference type="EMBL" id="RWR85623.1"/>
    </source>
</evidence>
<evidence type="ECO:0000313" key="8">
    <source>
        <dbReference type="Proteomes" id="UP000283530"/>
    </source>
</evidence>
<dbReference type="STRING" id="337451.A0A3S3ML08"/>
<organism evidence="7 8">
    <name type="scientific">Cinnamomum micranthum f. kanehirae</name>
    <dbReference type="NCBI Taxonomy" id="337451"/>
    <lineage>
        <taxon>Eukaryota</taxon>
        <taxon>Viridiplantae</taxon>
        <taxon>Streptophyta</taxon>
        <taxon>Embryophyta</taxon>
        <taxon>Tracheophyta</taxon>
        <taxon>Spermatophyta</taxon>
        <taxon>Magnoliopsida</taxon>
        <taxon>Magnoliidae</taxon>
        <taxon>Laurales</taxon>
        <taxon>Lauraceae</taxon>
        <taxon>Cinnamomum</taxon>
    </lineage>
</organism>
<feature type="region of interest" description="Disordered" evidence="5">
    <location>
        <begin position="1"/>
        <end position="24"/>
    </location>
</feature>
<dbReference type="GO" id="GO:0006355">
    <property type="term" value="P:regulation of DNA-templated transcription"/>
    <property type="evidence" value="ECO:0007669"/>
    <property type="project" value="InterPro"/>
</dbReference>
<dbReference type="Proteomes" id="UP000283530">
    <property type="component" value="Unassembled WGS sequence"/>
</dbReference>
<dbReference type="Gene3D" id="3.30.50.10">
    <property type="entry name" value="Erythroid Transcription Factor GATA-1, subunit A"/>
    <property type="match status" value="1"/>
</dbReference>
<gene>
    <name evidence="7" type="ORF">CKAN_01449400</name>
</gene>
<dbReference type="SUPFAM" id="SSF57716">
    <property type="entry name" value="Glucocorticoid receptor-like (DNA-binding domain)"/>
    <property type="match status" value="1"/>
</dbReference>
<dbReference type="InterPro" id="IPR052138">
    <property type="entry name" value="GATA_ZnFinger_Domain"/>
</dbReference>
<sequence length="172" mass="19573">MFSATDSISDPLKQSQHAHDHQDHHYLQDIPQSKSGLDGKRPIKVLANGHEEMKRLLKVVRRRRRPTKEKVGVEICKADGVVLRVCTDCNTSETPLWRSGPAGPKSLCNACGIRYRKRRRGILDLHDLGRNVWMKKKKSQEKVLFLLQRKLEEDAEAAVLLMALSCGLFVHT</sequence>
<proteinExistence type="predicted"/>
<protein>
    <submittedName>
        <fullName evidence="7">GATA transcription factor 20-like protein</fullName>
    </submittedName>
</protein>
<evidence type="ECO:0000256" key="3">
    <source>
        <dbReference type="ARBA" id="ARBA00022833"/>
    </source>
</evidence>
<evidence type="ECO:0000256" key="2">
    <source>
        <dbReference type="ARBA" id="ARBA00022771"/>
    </source>
</evidence>
<dbReference type="CDD" id="cd00202">
    <property type="entry name" value="ZnF_GATA"/>
    <property type="match status" value="1"/>
</dbReference>
<dbReference type="PANTHER" id="PTHR47255:SF4">
    <property type="entry name" value="GATA ZINC FINGER DOMAIN-CONTAINING PROTEIN 12"/>
    <property type="match status" value="1"/>
</dbReference>
<feature type="compositionally biased region" description="Polar residues" evidence="5">
    <location>
        <begin position="1"/>
        <end position="15"/>
    </location>
</feature>
<reference evidence="7 8" key="1">
    <citation type="journal article" date="2019" name="Nat. Plants">
        <title>Stout camphor tree genome fills gaps in understanding of flowering plant genome evolution.</title>
        <authorList>
            <person name="Chaw S.M."/>
            <person name="Liu Y.C."/>
            <person name="Wu Y.W."/>
            <person name="Wang H.Y."/>
            <person name="Lin C.I."/>
            <person name="Wu C.S."/>
            <person name="Ke H.M."/>
            <person name="Chang L.Y."/>
            <person name="Hsu C.Y."/>
            <person name="Yang H.T."/>
            <person name="Sudianto E."/>
            <person name="Hsu M.H."/>
            <person name="Wu K.P."/>
            <person name="Wang L.N."/>
            <person name="Leebens-Mack J.H."/>
            <person name="Tsai I.J."/>
        </authorList>
    </citation>
    <scope>NUCLEOTIDE SEQUENCE [LARGE SCALE GENOMIC DNA]</scope>
    <source>
        <strain evidence="8">cv. Chaw 1501</strain>
        <tissue evidence="7">Young leaves</tissue>
    </source>
</reference>
<dbReference type="InterPro" id="IPR000679">
    <property type="entry name" value="Znf_GATA"/>
</dbReference>
<dbReference type="GO" id="GO:0008270">
    <property type="term" value="F:zinc ion binding"/>
    <property type="evidence" value="ECO:0007669"/>
    <property type="project" value="UniProtKB-KW"/>
</dbReference>
<keyword evidence="1" id="KW-0479">Metal-binding</keyword>
<dbReference type="GO" id="GO:0043565">
    <property type="term" value="F:sequence-specific DNA binding"/>
    <property type="evidence" value="ECO:0007669"/>
    <property type="project" value="InterPro"/>
</dbReference>
<name>A0A3S3ML08_9MAGN</name>
<dbReference type="Pfam" id="PF00320">
    <property type="entry name" value="GATA"/>
    <property type="match status" value="1"/>
</dbReference>
<keyword evidence="2 4" id="KW-0863">Zinc-finger</keyword>
<dbReference type="AlphaFoldDB" id="A0A3S3ML08"/>
<dbReference type="InterPro" id="IPR013088">
    <property type="entry name" value="Znf_NHR/GATA"/>
</dbReference>
<keyword evidence="8" id="KW-1185">Reference proteome</keyword>
<evidence type="ECO:0000259" key="6">
    <source>
        <dbReference type="PROSITE" id="PS50114"/>
    </source>
</evidence>
<dbReference type="PANTHER" id="PTHR47255">
    <property type="entry name" value="GATA TRANSCRIPTION FACTOR 22-RELATED"/>
    <property type="match status" value="1"/>
</dbReference>
<feature type="domain" description="GATA-type" evidence="6">
    <location>
        <begin position="84"/>
        <end position="116"/>
    </location>
</feature>
<accession>A0A3S3ML08</accession>
<dbReference type="PROSITE" id="PS00344">
    <property type="entry name" value="GATA_ZN_FINGER_1"/>
    <property type="match status" value="1"/>
</dbReference>
<comment type="caution">
    <text evidence="7">The sequence shown here is derived from an EMBL/GenBank/DDBJ whole genome shotgun (WGS) entry which is preliminary data.</text>
</comment>
<dbReference type="OrthoDB" id="2162994at2759"/>
<evidence type="ECO:0000256" key="5">
    <source>
        <dbReference type="SAM" id="MobiDB-lite"/>
    </source>
</evidence>
<keyword evidence="3" id="KW-0862">Zinc</keyword>
<dbReference type="SMART" id="SM00401">
    <property type="entry name" value="ZnF_GATA"/>
    <property type="match status" value="1"/>
</dbReference>
<evidence type="ECO:0000256" key="4">
    <source>
        <dbReference type="PROSITE-ProRule" id="PRU00094"/>
    </source>
</evidence>
<evidence type="ECO:0000256" key="1">
    <source>
        <dbReference type="ARBA" id="ARBA00022723"/>
    </source>
</evidence>
<dbReference type="PROSITE" id="PS50114">
    <property type="entry name" value="GATA_ZN_FINGER_2"/>
    <property type="match status" value="1"/>
</dbReference>